<gene>
    <name evidence="2" type="ORF">ACJRO7_000179</name>
</gene>
<feature type="transmembrane region" description="Helical" evidence="1">
    <location>
        <begin position="95"/>
        <end position="115"/>
    </location>
</feature>
<dbReference type="EMBL" id="JBJKBG010000001">
    <property type="protein sequence ID" value="KAL3752731.1"/>
    <property type="molecule type" value="Genomic_DNA"/>
</dbReference>
<protein>
    <submittedName>
        <fullName evidence="2">Uncharacterized protein</fullName>
    </submittedName>
</protein>
<reference evidence="2 3" key="1">
    <citation type="submission" date="2024-11" db="EMBL/GenBank/DDBJ databases">
        <title>Chromosome-level genome assembly of Eucalyptus globulus Labill. provides insights into its genome evolution.</title>
        <authorList>
            <person name="Li X."/>
        </authorList>
    </citation>
    <scope>NUCLEOTIDE SEQUENCE [LARGE SCALE GENOMIC DNA]</scope>
    <source>
        <strain evidence="2">CL2024</strain>
        <tissue evidence="2">Fresh tender leaves</tissue>
    </source>
</reference>
<dbReference type="Proteomes" id="UP001634007">
    <property type="component" value="Unassembled WGS sequence"/>
</dbReference>
<dbReference type="AlphaFoldDB" id="A0ABD3LLQ7"/>
<keyword evidence="1" id="KW-1133">Transmembrane helix</keyword>
<keyword evidence="1" id="KW-0812">Transmembrane</keyword>
<organism evidence="2 3">
    <name type="scientific">Eucalyptus globulus</name>
    <name type="common">Tasmanian blue gum</name>
    <dbReference type="NCBI Taxonomy" id="34317"/>
    <lineage>
        <taxon>Eukaryota</taxon>
        <taxon>Viridiplantae</taxon>
        <taxon>Streptophyta</taxon>
        <taxon>Embryophyta</taxon>
        <taxon>Tracheophyta</taxon>
        <taxon>Spermatophyta</taxon>
        <taxon>Magnoliopsida</taxon>
        <taxon>eudicotyledons</taxon>
        <taxon>Gunneridae</taxon>
        <taxon>Pentapetalae</taxon>
        <taxon>rosids</taxon>
        <taxon>malvids</taxon>
        <taxon>Myrtales</taxon>
        <taxon>Myrtaceae</taxon>
        <taxon>Myrtoideae</taxon>
        <taxon>Eucalypteae</taxon>
        <taxon>Eucalyptus</taxon>
    </lineage>
</organism>
<name>A0ABD3LLQ7_EUCGL</name>
<proteinExistence type="predicted"/>
<comment type="caution">
    <text evidence="2">The sequence shown here is derived from an EMBL/GenBank/DDBJ whole genome shotgun (WGS) entry which is preliminary data.</text>
</comment>
<sequence length="206" mass="22498">MDSYQSIAANPAPDLQESLAMATNPNQSFAGRTGDTQVPDIELVVQRPTDMLNGYPNSSAHDSSLVAGDLNAPQRACNSLRFSGVFECAWAGESFLFTLVVSAVLGATLLIYIALDHPSPVLIISTSLFTAVVSVTVFLLIAGWTRGNGKMVRIGEFLARLEFYLMMVLFVLLRRGASVNGESKRKRGQRLRSRFSLLQSFVFPYA</sequence>
<evidence type="ECO:0000313" key="2">
    <source>
        <dbReference type="EMBL" id="KAL3752731.1"/>
    </source>
</evidence>
<accession>A0ABD3LLQ7</accession>
<evidence type="ECO:0000256" key="1">
    <source>
        <dbReference type="SAM" id="Phobius"/>
    </source>
</evidence>
<feature type="transmembrane region" description="Helical" evidence="1">
    <location>
        <begin position="157"/>
        <end position="177"/>
    </location>
</feature>
<feature type="transmembrane region" description="Helical" evidence="1">
    <location>
        <begin position="121"/>
        <end position="145"/>
    </location>
</feature>
<keyword evidence="3" id="KW-1185">Reference proteome</keyword>
<keyword evidence="1" id="KW-0472">Membrane</keyword>
<evidence type="ECO:0000313" key="3">
    <source>
        <dbReference type="Proteomes" id="UP001634007"/>
    </source>
</evidence>